<keyword evidence="2" id="KW-0732">Signal</keyword>
<accession>A0A2A4X7C0</accession>
<dbReference type="Proteomes" id="UP000218767">
    <property type="component" value="Unassembled WGS sequence"/>
</dbReference>
<proteinExistence type="predicted"/>
<feature type="chain" id="PRO_5013331699" evidence="2">
    <location>
        <begin position="27"/>
        <end position="341"/>
    </location>
</feature>
<comment type="caution">
    <text evidence="3">The sequence shown here is derived from an EMBL/GenBank/DDBJ whole genome shotgun (WGS) entry which is preliminary data.</text>
</comment>
<name>A0A2A4X7C0_9GAMM</name>
<evidence type="ECO:0000313" key="4">
    <source>
        <dbReference type="Proteomes" id="UP000218767"/>
    </source>
</evidence>
<feature type="signal peptide" evidence="2">
    <location>
        <begin position="1"/>
        <end position="26"/>
    </location>
</feature>
<protein>
    <submittedName>
        <fullName evidence="3">Uncharacterized protein</fullName>
    </submittedName>
</protein>
<evidence type="ECO:0000313" key="3">
    <source>
        <dbReference type="EMBL" id="PCI77945.1"/>
    </source>
</evidence>
<dbReference type="AlphaFoldDB" id="A0A2A4X7C0"/>
<dbReference type="EMBL" id="NVUL01000039">
    <property type="protein sequence ID" value="PCI77945.1"/>
    <property type="molecule type" value="Genomic_DNA"/>
</dbReference>
<reference evidence="4" key="1">
    <citation type="submission" date="2017-08" db="EMBL/GenBank/DDBJ databases">
        <title>A dynamic microbial community with high functional redundancy inhabits the cold, oxic subseafloor aquifer.</title>
        <authorList>
            <person name="Tully B.J."/>
            <person name="Wheat C.G."/>
            <person name="Glazer B.T."/>
            <person name="Huber J.A."/>
        </authorList>
    </citation>
    <scope>NUCLEOTIDE SEQUENCE [LARGE SCALE GENOMIC DNA]</scope>
</reference>
<evidence type="ECO:0000256" key="1">
    <source>
        <dbReference type="SAM" id="MobiDB-lite"/>
    </source>
</evidence>
<feature type="region of interest" description="Disordered" evidence="1">
    <location>
        <begin position="139"/>
        <end position="163"/>
    </location>
</feature>
<organism evidence="3 4">
    <name type="scientific">SAR86 cluster bacterium</name>
    <dbReference type="NCBI Taxonomy" id="2030880"/>
    <lineage>
        <taxon>Bacteria</taxon>
        <taxon>Pseudomonadati</taxon>
        <taxon>Pseudomonadota</taxon>
        <taxon>Gammaproteobacteria</taxon>
        <taxon>SAR86 cluster</taxon>
    </lineage>
</organism>
<gene>
    <name evidence="3" type="ORF">COB20_07010</name>
</gene>
<evidence type="ECO:0000256" key="2">
    <source>
        <dbReference type="SAM" id="SignalP"/>
    </source>
</evidence>
<sequence>MKKAITAFPRLTVLAVACAFSTIALAADDYVAPRTQWGQPDLQGVWNFSSNTPMQRPSRYGDRQFLTPEEVREIAEQRAARDASNDGAIPVEGVDGSYNDFWVENAGIGGDVRTSHIVYPTNGKLPALREGAIANQGVYGGDTTGESRPVRISAGGIGTDGPEDRGLSERCLIGFNAGPPFVPSLYNNNVQIFQTKDTAVILTEMIHDARVVPLVDAPSEMGSLSDDVRLWMGDSRGYWDGDTLVVETRNFNGLSSSFGQAGTSLDKVLTERFTRVGEYTVDYEFTVDDPSTYTDSFTAIVSMTKVAGLLYEYACHEGNYGMVNILRGARVQDAMAKSEAE</sequence>